<gene>
    <name evidence="1" type="ORF">LCGC14_2185840</name>
</gene>
<sequence length="27" mass="2760">MVAVSRFVEFSVTGQTLLSVSSAEASG</sequence>
<comment type="caution">
    <text evidence="1">The sequence shown here is derived from an EMBL/GenBank/DDBJ whole genome shotgun (WGS) entry which is preliminary data.</text>
</comment>
<name>A0A0F9E827_9ZZZZ</name>
<accession>A0A0F9E827</accession>
<evidence type="ECO:0000313" key="1">
    <source>
        <dbReference type="EMBL" id="KKL62376.1"/>
    </source>
</evidence>
<organism evidence="1">
    <name type="scientific">marine sediment metagenome</name>
    <dbReference type="NCBI Taxonomy" id="412755"/>
    <lineage>
        <taxon>unclassified sequences</taxon>
        <taxon>metagenomes</taxon>
        <taxon>ecological metagenomes</taxon>
    </lineage>
</organism>
<reference evidence="1" key="1">
    <citation type="journal article" date="2015" name="Nature">
        <title>Complex archaea that bridge the gap between prokaryotes and eukaryotes.</title>
        <authorList>
            <person name="Spang A."/>
            <person name="Saw J.H."/>
            <person name="Jorgensen S.L."/>
            <person name="Zaremba-Niedzwiedzka K."/>
            <person name="Martijn J."/>
            <person name="Lind A.E."/>
            <person name="van Eijk R."/>
            <person name="Schleper C."/>
            <person name="Guy L."/>
            <person name="Ettema T.J."/>
        </authorList>
    </citation>
    <scope>NUCLEOTIDE SEQUENCE</scope>
</reference>
<protein>
    <submittedName>
        <fullName evidence="1">Uncharacterized protein</fullName>
    </submittedName>
</protein>
<dbReference type="EMBL" id="LAZR01028510">
    <property type="protein sequence ID" value="KKL62376.1"/>
    <property type="molecule type" value="Genomic_DNA"/>
</dbReference>
<proteinExistence type="predicted"/>
<feature type="non-terminal residue" evidence="1">
    <location>
        <position position="27"/>
    </location>
</feature>
<dbReference type="AlphaFoldDB" id="A0A0F9E827"/>